<name>A0A8K0WNN6_9HYPO</name>
<evidence type="ECO:0008006" key="3">
    <source>
        <dbReference type="Google" id="ProtNLM"/>
    </source>
</evidence>
<dbReference type="OrthoDB" id="409543at2759"/>
<dbReference type="InterPro" id="IPR008441">
    <property type="entry name" value="AfumC-like_glycosyl_Trfase"/>
</dbReference>
<accession>A0A8K0WNN6</accession>
<comment type="caution">
    <text evidence="1">The sequence shown here is derived from an EMBL/GenBank/DDBJ whole genome shotgun (WGS) entry which is preliminary data.</text>
</comment>
<dbReference type="Pfam" id="PF05704">
    <property type="entry name" value="Caps_synth"/>
    <property type="match status" value="1"/>
</dbReference>
<protein>
    <recommendedName>
        <fullName evidence="3">Capsule polysaccharide biosynthesis protein</fullName>
    </recommendedName>
</protein>
<evidence type="ECO:0000313" key="1">
    <source>
        <dbReference type="EMBL" id="KAH7310714.1"/>
    </source>
</evidence>
<dbReference type="SUPFAM" id="SSF53448">
    <property type="entry name" value="Nucleotide-diphospho-sugar transferases"/>
    <property type="match status" value="1"/>
</dbReference>
<organism evidence="1 2">
    <name type="scientific">Stachybotrys elegans</name>
    <dbReference type="NCBI Taxonomy" id="80388"/>
    <lineage>
        <taxon>Eukaryota</taxon>
        <taxon>Fungi</taxon>
        <taxon>Dikarya</taxon>
        <taxon>Ascomycota</taxon>
        <taxon>Pezizomycotina</taxon>
        <taxon>Sordariomycetes</taxon>
        <taxon>Hypocreomycetidae</taxon>
        <taxon>Hypocreales</taxon>
        <taxon>Stachybotryaceae</taxon>
        <taxon>Stachybotrys</taxon>
    </lineage>
</organism>
<dbReference type="AlphaFoldDB" id="A0A8K0WNN6"/>
<dbReference type="EMBL" id="JAGPNK010000012">
    <property type="protein sequence ID" value="KAH7310714.1"/>
    <property type="molecule type" value="Genomic_DNA"/>
</dbReference>
<gene>
    <name evidence="1" type="ORF">B0I35DRAFT_439576</name>
</gene>
<dbReference type="Gene3D" id="3.90.550.20">
    <property type="match status" value="1"/>
</dbReference>
<dbReference type="InterPro" id="IPR029044">
    <property type="entry name" value="Nucleotide-diphossugar_trans"/>
</dbReference>
<dbReference type="GO" id="GO:0016757">
    <property type="term" value="F:glycosyltransferase activity"/>
    <property type="evidence" value="ECO:0007669"/>
    <property type="project" value="InterPro"/>
</dbReference>
<keyword evidence="2" id="KW-1185">Reference proteome</keyword>
<reference evidence="1" key="1">
    <citation type="journal article" date="2021" name="Nat. Commun.">
        <title>Genetic determinants of endophytism in the Arabidopsis root mycobiome.</title>
        <authorList>
            <person name="Mesny F."/>
            <person name="Miyauchi S."/>
            <person name="Thiergart T."/>
            <person name="Pickel B."/>
            <person name="Atanasova L."/>
            <person name="Karlsson M."/>
            <person name="Huettel B."/>
            <person name="Barry K.W."/>
            <person name="Haridas S."/>
            <person name="Chen C."/>
            <person name="Bauer D."/>
            <person name="Andreopoulos W."/>
            <person name="Pangilinan J."/>
            <person name="LaButti K."/>
            <person name="Riley R."/>
            <person name="Lipzen A."/>
            <person name="Clum A."/>
            <person name="Drula E."/>
            <person name="Henrissat B."/>
            <person name="Kohler A."/>
            <person name="Grigoriev I.V."/>
            <person name="Martin F.M."/>
            <person name="Hacquard S."/>
        </authorList>
    </citation>
    <scope>NUCLEOTIDE SEQUENCE</scope>
    <source>
        <strain evidence="1">MPI-CAGE-CH-0235</strain>
    </source>
</reference>
<evidence type="ECO:0000313" key="2">
    <source>
        <dbReference type="Proteomes" id="UP000813444"/>
    </source>
</evidence>
<proteinExistence type="predicted"/>
<dbReference type="Proteomes" id="UP000813444">
    <property type="component" value="Unassembled WGS sequence"/>
</dbReference>
<sequence length="459" mass="52114">MAIPVRILHVTLPWESFYLIFASALICFINPAKALSEPAISAPQENYVKIQHNRSMAPIIRSPAEPVFTEAAGLVRIPASLLDPRSDAEITSQLLRFQPVTSQKNIWAFWDTGFSQMRPYVKRNIIGWVRRLGPEWTVRVLDHVEGSPMNVEHYLDRTEFHDAFNNRAMTGPYVGAHSGDVVRLPLLFHYGGVWLDVGTTLFRHMDDICWNAIEDPSTPYEIAGFATATHPGNDVIMNGFIAATKGNLFVRLWHEVFLEVWRGRTDCTGVRNHPLLRQVQKVDFPKEMQEKFDIDNSLMNDYVGHTLAFNRVRMLQDESIGFNGPEYWEKHAYVLSIAETFLAQIICKLDGQRQYDLLAMPRDSVKEEDRDPDAEYLVHQLLSNASTMKLSHGIENKKLVNLSKIWDMQEHADADITPGTYAAFLRWGSVHLDQTRTLKSLPVKCSGGIIKAGVLEAVE</sequence>